<organism evidence="13">
    <name type="scientific">Sesamum latifolium</name>
    <dbReference type="NCBI Taxonomy" id="2727402"/>
    <lineage>
        <taxon>Eukaryota</taxon>
        <taxon>Viridiplantae</taxon>
        <taxon>Streptophyta</taxon>
        <taxon>Embryophyta</taxon>
        <taxon>Tracheophyta</taxon>
        <taxon>Spermatophyta</taxon>
        <taxon>Magnoliopsida</taxon>
        <taxon>eudicotyledons</taxon>
        <taxon>Gunneridae</taxon>
        <taxon>Pentapetalae</taxon>
        <taxon>asterids</taxon>
        <taxon>lamiids</taxon>
        <taxon>Lamiales</taxon>
        <taxon>Pedaliaceae</taxon>
        <taxon>Sesamum</taxon>
    </lineage>
</organism>
<dbReference type="GO" id="GO:0048046">
    <property type="term" value="C:apoplast"/>
    <property type="evidence" value="ECO:0007669"/>
    <property type="project" value="UniProtKB-SubCell"/>
</dbReference>
<keyword evidence="4 11" id="KW-0964">Secreted</keyword>
<feature type="chain" id="PRO_5043099376" description="Germin-like protein" evidence="11">
    <location>
        <begin position="26"/>
        <end position="239"/>
    </location>
</feature>
<protein>
    <recommendedName>
        <fullName evidence="11">Germin-like protein</fullName>
    </recommendedName>
</protein>
<feature type="binding site" evidence="9">
    <location>
        <position position="121"/>
    </location>
    <ligand>
        <name>Mn(2+)</name>
        <dbReference type="ChEBI" id="CHEBI:29035"/>
    </ligand>
</feature>
<sequence length="239" mass="25924">MKISAFHVTALIIAILAVGSSPAEAYDPDQLQDFCVAVNDSRAAVFVNGKICKDPKTVTSDDFFISGFNRPGNTSNPFGSRVTHFFVDELAGLNTLGISIARIDFAPNGVNPPHEHPRASEVLVVLEGTLYVGFITTNPPNPNDKNKLFAKILQPGDVFVFPKGLIHFQYNVGKTSAVAIACFNSQNPGIMTIPKAVFGSEPPVRADVLAKSFHVGENLVEYLQSLPWMGNNVLDMHRI</sequence>
<evidence type="ECO:0000256" key="7">
    <source>
        <dbReference type="ARBA" id="ARBA00023211"/>
    </source>
</evidence>
<evidence type="ECO:0000256" key="6">
    <source>
        <dbReference type="ARBA" id="ARBA00023157"/>
    </source>
</evidence>
<dbReference type="InterPro" id="IPR014710">
    <property type="entry name" value="RmlC-like_jellyroll"/>
</dbReference>
<evidence type="ECO:0000256" key="5">
    <source>
        <dbReference type="ARBA" id="ARBA00022723"/>
    </source>
</evidence>
<dbReference type="PANTHER" id="PTHR31238">
    <property type="entry name" value="GERMIN-LIKE PROTEIN SUBFAMILY 3 MEMBER 3"/>
    <property type="match status" value="1"/>
</dbReference>
<evidence type="ECO:0000256" key="2">
    <source>
        <dbReference type="ARBA" id="ARBA00007456"/>
    </source>
</evidence>
<dbReference type="SMART" id="SM00835">
    <property type="entry name" value="Cupin_1"/>
    <property type="match status" value="1"/>
</dbReference>
<feature type="binding site" evidence="8">
    <location>
        <position position="116"/>
    </location>
    <ligand>
        <name>oxalate</name>
        <dbReference type="ChEBI" id="CHEBI:30623"/>
    </ligand>
</feature>
<evidence type="ECO:0000256" key="4">
    <source>
        <dbReference type="ARBA" id="ARBA00022525"/>
    </source>
</evidence>
<comment type="similarity">
    <text evidence="2 11">Belongs to the germin family.</text>
</comment>
<accession>A0AAW2X8G3</accession>
<dbReference type="EMBL" id="JACGWN010000005">
    <property type="protein sequence ID" value="KAL0449916.1"/>
    <property type="molecule type" value="Genomic_DNA"/>
</dbReference>
<name>A0AAW2X8G3_9LAMI</name>
<comment type="caution">
    <text evidence="13">The sequence shown here is derived from an EMBL/GenBank/DDBJ whole genome shotgun (WGS) entry which is preliminary data.</text>
</comment>
<dbReference type="InterPro" id="IPR006045">
    <property type="entry name" value="Cupin_1"/>
</dbReference>
<gene>
    <name evidence="13" type="ORF">Slati_1548000</name>
</gene>
<dbReference type="Pfam" id="PF00190">
    <property type="entry name" value="Cupin_1"/>
    <property type="match status" value="1"/>
</dbReference>
<feature type="binding site" evidence="9">
    <location>
        <position position="116"/>
    </location>
    <ligand>
        <name>Mn(2+)</name>
        <dbReference type="ChEBI" id="CHEBI:29035"/>
    </ligand>
</feature>
<dbReference type="FunFam" id="2.60.120.10:FF:000005">
    <property type="entry name" value="Germin-like protein subfamily 1 member 8"/>
    <property type="match status" value="1"/>
</dbReference>
<evidence type="ECO:0000256" key="10">
    <source>
        <dbReference type="PIRSR" id="PIRSR601929-3"/>
    </source>
</evidence>
<keyword evidence="3 11" id="KW-0052">Apoplast</keyword>
<feature type="binding site" evidence="9">
    <location>
        <position position="114"/>
    </location>
    <ligand>
        <name>Mn(2+)</name>
        <dbReference type="ChEBI" id="CHEBI:29035"/>
    </ligand>
</feature>
<feature type="binding site" evidence="8">
    <location>
        <position position="111"/>
    </location>
    <ligand>
        <name>oxalate</name>
        <dbReference type="ChEBI" id="CHEBI:30623"/>
    </ligand>
</feature>
<feature type="signal peptide" evidence="11">
    <location>
        <begin position="1"/>
        <end position="25"/>
    </location>
</feature>
<dbReference type="InterPro" id="IPR019780">
    <property type="entry name" value="Germin_Mn-BS"/>
</dbReference>
<feature type="disulfide bond" evidence="10">
    <location>
        <begin position="35"/>
        <end position="52"/>
    </location>
</feature>
<keyword evidence="6 10" id="KW-1015">Disulfide bond</keyword>
<dbReference type="Gene3D" id="2.60.120.10">
    <property type="entry name" value="Jelly Rolls"/>
    <property type="match status" value="1"/>
</dbReference>
<keyword evidence="5 8" id="KW-0479">Metal-binding</keyword>
<evidence type="ECO:0000256" key="1">
    <source>
        <dbReference type="ARBA" id="ARBA00004271"/>
    </source>
</evidence>
<dbReference type="PRINTS" id="PR00325">
    <property type="entry name" value="GERMIN"/>
</dbReference>
<evidence type="ECO:0000259" key="12">
    <source>
        <dbReference type="SMART" id="SM00835"/>
    </source>
</evidence>
<dbReference type="InterPro" id="IPR011051">
    <property type="entry name" value="RmlC_Cupin_sf"/>
</dbReference>
<keyword evidence="11" id="KW-0732">Signal</keyword>
<evidence type="ECO:0000256" key="3">
    <source>
        <dbReference type="ARBA" id="ARBA00022523"/>
    </source>
</evidence>
<reference evidence="13" key="2">
    <citation type="journal article" date="2024" name="Plant">
        <title>Genomic evolution and insights into agronomic trait innovations of Sesamum species.</title>
        <authorList>
            <person name="Miao H."/>
            <person name="Wang L."/>
            <person name="Qu L."/>
            <person name="Liu H."/>
            <person name="Sun Y."/>
            <person name="Le M."/>
            <person name="Wang Q."/>
            <person name="Wei S."/>
            <person name="Zheng Y."/>
            <person name="Lin W."/>
            <person name="Duan Y."/>
            <person name="Cao H."/>
            <person name="Xiong S."/>
            <person name="Wang X."/>
            <person name="Wei L."/>
            <person name="Li C."/>
            <person name="Ma Q."/>
            <person name="Ju M."/>
            <person name="Zhao R."/>
            <person name="Li G."/>
            <person name="Mu C."/>
            <person name="Tian Q."/>
            <person name="Mei H."/>
            <person name="Zhang T."/>
            <person name="Gao T."/>
            <person name="Zhang H."/>
        </authorList>
    </citation>
    <scope>NUCLEOTIDE SEQUENCE</scope>
    <source>
        <strain evidence="13">KEN1</strain>
    </source>
</reference>
<feature type="binding site" evidence="9">
    <location>
        <position position="167"/>
    </location>
    <ligand>
        <name>Mn(2+)</name>
        <dbReference type="ChEBI" id="CHEBI:29035"/>
    </ligand>
</feature>
<proteinExistence type="inferred from homology"/>
<comment type="subcellular location">
    <subcellularLocation>
        <location evidence="1 11">Secreted</location>
        <location evidence="1 11">Extracellular space</location>
        <location evidence="1 11">Apoplast</location>
    </subcellularLocation>
</comment>
<keyword evidence="7 8" id="KW-0464">Manganese</keyword>
<feature type="binding site" evidence="8">
    <location>
        <position position="121"/>
    </location>
    <ligand>
        <name>oxalate</name>
        <dbReference type="ChEBI" id="CHEBI:30623"/>
    </ligand>
</feature>
<evidence type="ECO:0000313" key="13">
    <source>
        <dbReference type="EMBL" id="KAL0449916.1"/>
    </source>
</evidence>
<dbReference type="AlphaFoldDB" id="A0AAW2X8G3"/>
<dbReference type="SUPFAM" id="SSF51182">
    <property type="entry name" value="RmlC-like cupins"/>
    <property type="match status" value="1"/>
</dbReference>
<feature type="domain" description="Cupin type-1" evidence="12">
    <location>
        <begin position="66"/>
        <end position="221"/>
    </location>
</feature>
<dbReference type="PROSITE" id="PS00725">
    <property type="entry name" value="GERMIN"/>
    <property type="match status" value="1"/>
</dbReference>
<dbReference type="CDD" id="cd02241">
    <property type="entry name" value="cupin_OxOx"/>
    <property type="match status" value="1"/>
</dbReference>
<reference evidence="13" key="1">
    <citation type="submission" date="2020-06" db="EMBL/GenBank/DDBJ databases">
        <authorList>
            <person name="Li T."/>
            <person name="Hu X."/>
            <person name="Zhang T."/>
            <person name="Song X."/>
            <person name="Zhang H."/>
            <person name="Dai N."/>
            <person name="Sheng W."/>
            <person name="Hou X."/>
            <person name="Wei L."/>
        </authorList>
    </citation>
    <scope>NUCLEOTIDE SEQUENCE</scope>
    <source>
        <strain evidence="13">KEN1</strain>
        <tissue evidence="13">Leaf</tissue>
    </source>
</reference>
<dbReference type="InterPro" id="IPR001929">
    <property type="entry name" value="Germin"/>
</dbReference>
<evidence type="ECO:0000256" key="9">
    <source>
        <dbReference type="PIRSR" id="PIRSR601929-2"/>
    </source>
</evidence>
<dbReference type="GO" id="GO:0030145">
    <property type="term" value="F:manganese ion binding"/>
    <property type="evidence" value="ECO:0007669"/>
    <property type="project" value="UniProtKB-UniRule"/>
</dbReference>
<evidence type="ECO:0000256" key="8">
    <source>
        <dbReference type="PIRSR" id="PIRSR601929-1"/>
    </source>
</evidence>
<evidence type="ECO:0000256" key="11">
    <source>
        <dbReference type="RuleBase" id="RU366015"/>
    </source>
</evidence>